<keyword evidence="4" id="KW-1185">Reference proteome</keyword>
<feature type="chain" id="PRO_5030835277" description="Lipoprotein" evidence="2">
    <location>
        <begin position="29"/>
        <end position="197"/>
    </location>
</feature>
<evidence type="ECO:0008006" key="5">
    <source>
        <dbReference type="Google" id="ProtNLM"/>
    </source>
</evidence>
<evidence type="ECO:0000256" key="2">
    <source>
        <dbReference type="SAM" id="SignalP"/>
    </source>
</evidence>
<dbReference type="PROSITE" id="PS51257">
    <property type="entry name" value="PROKAR_LIPOPROTEIN"/>
    <property type="match status" value="1"/>
</dbReference>
<proteinExistence type="predicted"/>
<dbReference type="AlphaFoldDB" id="A0A7W3FR53"/>
<evidence type="ECO:0000256" key="1">
    <source>
        <dbReference type="SAM" id="MobiDB-lite"/>
    </source>
</evidence>
<sequence>MRLSRSILPPLLLACPLWLAACSNPADAPPVTDQAAPPPMAATGTPPAGDTEAAVPDQPTAPAMPDTAGASGAGADETRARIERLLGDAGQYERVFTQLQQGVASGDHAAVSKLMRYPLRVDVAGGKREVADAAAFQREYDSIVTAPVARAIAAQSFATVFVNQQGVMIGNGQVWLNGECLDQACSQTDVKVTTLQE</sequence>
<accession>A0A7W3FR53</accession>
<feature type="compositionally biased region" description="Low complexity" evidence="1">
    <location>
        <begin position="41"/>
        <end position="54"/>
    </location>
</feature>
<organism evidence="3 4">
    <name type="scientific">Stenotrophomonas tumulicola</name>
    <dbReference type="NCBI Taxonomy" id="1685415"/>
    <lineage>
        <taxon>Bacteria</taxon>
        <taxon>Pseudomonadati</taxon>
        <taxon>Pseudomonadota</taxon>
        <taxon>Gammaproteobacteria</taxon>
        <taxon>Lysobacterales</taxon>
        <taxon>Lysobacteraceae</taxon>
        <taxon>Stenotrophomonas</taxon>
    </lineage>
</organism>
<protein>
    <recommendedName>
        <fullName evidence="5">Lipoprotein</fullName>
    </recommendedName>
</protein>
<keyword evidence="2" id="KW-0732">Signal</keyword>
<evidence type="ECO:0000313" key="3">
    <source>
        <dbReference type="EMBL" id="MBA8683847.1"/>
    </source>
</evidence>
<dbReference type="Proteomes" id="UP000547058">
    <property type="component" value="Unassembled WGS sequence"/>
</dbReference>
<evidence type="ECO:0000313" key="4">
    <source>
        <dbReference type="Proteomes" id="UP000547058"/>
    </source>
</evidence>
<reference evidence="3 4" key="1">
    <citation type="submission" date="2020-08" db="EMBL/GenBank/DDBJ databases">
        <title>Stenotrophomonas tumulicola JCM 30961.</title>
        <authorList>
            <person name="Deng Y."/>
        </authorList>
    </citation>
    <scope>NUCLEOTIDE SEQUENCE [LARGE SCALE GENOMIC DNA]</scope>
    <source>
        <strain evidence="3 4">JCM 30961</strain>
    </source>
</reference>
<feature type="region of interest" description="Disordered" evidence="1">
    <location>
        <begin position="27"/>
        <end position="75"/>
    </location>
</feature>
<feature type="signal peptide" evidence="2">
    <location>
        <begin position="1"/>
        <end position="28"/>
    </location>
</feature>
<name>A0A7W3FR53_9GAMM</name>
<gene>
    <name evidence="3" type="ORF">H4O11_18760</name>
</gene>
<dbReference type="RefSeq" id="WP_182342378.1">
    <property type="nucleotide sequence ID" value="NZ_JACGXS010000018.1"/>
</dbReference>
<dbReference type="EMBL" id="JACGXS010000018">
    <property type="protein sequence ID" value="MBA8683847.1"/>
    <property type="molecule type" value="Genomic_DNA"/>
</dbReference>
<comment type="caution">
    <text evidence="3">The sequence shown here is derived from an EMBL/GenBank/DDBJ whole genome shotgun (WGS) entry which is preliminary data.</text>
</comment>